<dbReference type="CDD" id="cd00130">
    <property type="entry name" value="PAS"/>
    <property type="match status" value="1"/>
</dbReference>
<dbReference type="PANTHER" id="PTHR44757:SF2">
    <property type="entry name" value="BIOFILM ARCHITECTURE MAINTENANCE PROTEIN MBAA"/>
    <property type="match status" value="1"/>
</dbReference>
<dbReference type="SUPFAM" id="SSF55785">
    <property type="entry name" value="PYP-like sensor domain (PAS domain)"/>
    <property type="match status" value="1"/>
</dbReference>
<dbReference type="CDD" id="cd01949">
    <property type="entry name" value="GGDEF"/>
    <property type="match status" value="1"/>
</dbReference>
<dbReference type="InterPro" id="IPR035965">
    <property type="entry name" value="PAS-like_dom_sf"/>
</dbReference>
<dbReference type="PANTHER" id="PTHR44757">
    <property type="entry name" value="DIGUANYLATE CYCLASE DGCP"/>
    <property type="match status" value="1"/>
</dbReference>
<dbReference type="SMART" id="SM00267">
    <property type="entry name" value="GGDEF"/>
    <property type="match status" value="1"/>
</dbReference>
<dbReference type="NCBIfam" id="TIGR00254">
    <property type="entry name" value="GGDEF"/>
    <property type="match status" value="1"/>
</dbReference>
<dbReference type="Gene3D" id="3.20.20.450">
    <property type="entry name" value="EAL domain"/>
    <property type="match status" value="1"/>
</dbReference>
<dbReference type="Proteomes" id="UP001500795">
    <property type="component" value="Unassembled WGS sequence"/>
</dbReference>
<dbReference type="PROSITE" id="PS50887">
    <property type="entry name" value="GGDEF"/>
    <property type="match status" value="1"/>
</dbReference>
<evidence type="ECO:0000259" key="2">
    <source>
        <dbReference type="PROSITE" id="PS50883"/>
    </source>
</evidence>
<dbReference type="InterPro" id="IPR000160">
    <property type="entry name" value="GGDEF_dom"/>
</dbReference>
<dbReference type="InterPro" id="IPR000014">
    <property type="entry name" value="PAS"/>
</dbReference>
<dbReference type="PROSITE" id="PS50883">
    <property type="entry name" value="EAL"/>
    <property type="match status" value="1"/>
</dbReference>
<dbReference type="CDD" id="cd01948">
    <property type="entry name" value="EAL"/>
    <property type="match status" value="1"/>
</dbReference>
<dbReference type="PROSITE" id="PS50113">
    <property type="entry name" value="PAC"/>
    <property type="match status" value="1"/>
</dbReference>
<organism evidence="4 5">
    <name type="scientific">Zobellella aerophila</name>
    <dbReference type="NCBI Taxonomy" id="870480"/>
    <lineage>
        <taxon>Bacteria</taxon>
        <taxon>Pseudomonadati</taxon>
        <taxon>Pseudomonadota</taxon>
        <taxon>Gammaproteobacteria</taxon>
        <taxon>Aeromonadales</taxon>
        <taxon>Aeromonadaceae</taxon>
        <taxon>Zobellella</taxon>
    </lineage>
</organism>
<evidence type="ECO:0000259" key="1">
    <source>
        <dbReference type="PROSITE" id="PS50113"/>
    </source>
</evidence>
<protein>
    <recommendedName>
        <fullName evidence="6">PAS domain S-box protein</fullName>
    </recommendedName>
</protein>
<dbReference type="Pfam" id="PF00563">
    <property type="entry name" value="EAL"/>
    <property type="match status" value="1"/>
</dbReference>
<dbReference type="Pfam" id="PF00990">
    <property type="entry name" value="GGDEF"/>
    <property type="match status" value="1"/>
</dbReference>
<dbReference type="Gene3D" id="3.30.70.270">
    <property type="match status" value="1"/>
</dbReference>
<comment type="caution">
    <text evidence="4">The sequence shown here is derived from an EMBL/GenBank/DDBJ whole genome shotgun (WGS) entry which is preliminary data.</text>
</comment>
<dbReference type="SUPFAM" id="SSF141868">
    <property type="entry name" value="EAL domain-like"/>
    <property type="match status" value="1"/>
</dbReference>
<evidence type="ECO:0008006" key="6">
    <source>
        <dbReference type="Google" id="ProtNLM"/>
    </source>
</evidence>
<reference evidence="5" key="1">
    <citation type="journal article" date="2019" name="Int. J. Syst. Evol. Microbiol.">
        <title>The Global Catalogue of Microorganisms (GCM) 10K type strain sequencing project: providing services to taxonomists for standard genome sequencing and annotation.</title>
        <authorList>
            <consortium name="The Broad Institute Genomics Platform"/>
            <consortium name="The Broad Institute Genome Sequencing Center for Infectious Disease"/>
            <person name="Wu L."/>
            <person name="Ma J."/>
        </authorList>
    </citation>
    <scope>NUCLEOTIDE SEQUENCE [LARGE SCALE GENOMIC DNA]</scope>
    <source>
        <strain evidence="5">JCM 17110</strain>
    </source>
</reference>
<dbReference type="RefSeq" id="WP_344953504.1">
    <property type="nucleotide sequence ID" value="NZ_BAABCX010000001.1"/>
</dbReference>
<feature type="domain" description="PAC" evidence="1">
    <location>
        <begin position="102"/>
        <end position="154"/>
    </location>
</feature>
<proteinExistence type="predicted"/>
<dbReference type="InterPro" id="IPR029787">
    <property type="entry name" value="Nucleotide_cyclase"/>
</dbReference>
<dbReference type="SMART" id="SM00091">
    <property type="entry name" value="PAS"/>
    <property type="match status" value="1"/>
</dbReference>
<dbReference type="EMBL" id="BAABCX010000001">
    <property type="protein sequence ID" value="GAA3525809.1"/>
    <property type="molecule type" value="Genomic_DNA"/>
</dbReference>
<feature type="domain" description="EAL" evidence="2">
    <location>
        <begin position="327"/>
        <end position="579"/>
    </location>
</feature>
<feature type="domain" description="GGDEF" evidence="3">
    <location>
        <begin position="185"/>
        <end position="318"/>
    </location>
</feature>
<evidence type="ECO:0000259" key="3">
    <source>
        <dbReference type="PROSITE" id="PS50887"/>
    </source>
</evidence>
<dbReference type="NCBIfam" id="TIGR00229">
    <property type="entry name" value="sensory_box"/>
    <property type="match status" value="1"/>
</dbReference>
<evidence type="ECO:0000313" key="5">
    <source>
        <dbReference type="Proteomes" id="UP001500795"/>
    </source>
</evidence>
<name>A0ABP6UZC1_9GAMM</name>
<sequence length="583" mass="66250">MDESYLPSVSYCDLQSDYAEDLLATASAEMALTEHIMTHTREGIVVMDARGMVERVNQAFCSLSERTADEVRGRHITSINHDLHERRYYRRIWLQLQEQGHWQGEVQHKTKQGRLATHWLMLRLIKNHRQQVVNIIGILDDISRLRQSEARLSFLAHHDALTGTANRTQLLAWFAKTSTVLPVGQQLALLFIDLDRFKPINDSFGHGVGDRVLRTLAQRLLGLVGDDELVARIGGDEFVMVWQGEHTEASLLHKAQQLLEQLEVPVPVDDYELSVGASIGVSLYPRHGLEIETLLRYADTAMYEAKKLTSAKVCVFDKAQFTRLEQQYLLTSEFREAIEQEQLFLEYQPKFVLGASHTNGLEALLRWHHPRLGILYPEQFMPAAQNAGLLCRLAEWVLCQAVRQVDDWQRNHGWQGTVSLNLTGLELEQHWASRLLQLLEQERIAPETFCLELSSDFIMRRCESLGAALAMLRQAGLSIYLDNVGIGRMSFDKLRQLPLDGIKLDRSLFSDRFDASDQALVKALMLLSDSLGLDVVACGIETQEQLAFLQRHGCRTAQGWLLAKPMAAHRVITFYADGDHHPS</sequence>
<dbReference type="InterPro" id="IPR043128">
    <property type="entry name" value="Rev_trsase/Diguanyl_cyclase"/>
</dbReference>
<keyword evidence="5" id="KW-1185">Reference proteome</keyword>
<dbReference type="InterPro" id="IPR000700">
    <property type="entry name" value="PAS-assoc_C"/>
</dbReference>
<dbReference type="Pfam" id="PF13426">
    <property type="entry name" value="PAS_9"/>
    <property type="match status" value="1"/>
</dbReference>
<dbReference type="SUPFAM" id="SSF55073">
    <property type="entry name" value="Nucleotide cyclase"/>
    <property type="match status" value="1"/>
</dbReference>
<dbReference type="InterPro" id="IPR035919">
    <property type="entry name" value="EAL_sf"/>
</dbReference>
<gene>
    <name evidence="4" type="ORF">GCM10022394_01020</name>
</gene>
<dbReference type="InterPro" id="IPR001633">
    <property type="entry name" value="EAL_dom"/>
</dbReference>
<evidence type="ECO:0000313" key="4">
    <source>
        <dbReference type="EMBL" id="GAA3525809.1"/>
    </source>
</evidence>
<dbReference type="Gene3D" id="3.30.450.20">
    <property type="entry name" value="PAS domain"/>
    <property type="match status" value="1"/>
</dbReference>
<dbReference type="InterPro" id="IPR052155">
    <property type="entry name" value="Biofilm_reg_signaling"/>
</dbReference>
<dbReference type="SMART" id="SM00052">
    <property type="entry name" value="EAL"/>
    <property type="match status" value="1"/>
</dbReference>
<accession>A0ABP6UZC1</accession>